<comment type="caution">
    <text evidence="4">The sequence shown here is derived from an EMBL/GenBank/DDBJ whole genome shotgun (WGS) entry which is preliminary data.</text>
</comment>
<dbReference type="CDD" id="cd00010">
    <property type="entry name" value="AAI_LTSS"/>
    <property type="match status" value="1"/>
</dbReference>
<feature type="chain" id="PRO_5032331061" description="Bifunctional inhibitor/plant lipid transfer protein/seed storage helical domain-containing protein" evidence="2">
    <location>
        <begin position="21"/>
        <end position="135"/>
    </location>
</feature>
<sequence>MARFAVVGAVFVVLLALAEARMFETIVTTTEVDEPSSYQSERCRQQGQMMMHSCRQYLQPTMTRPSFRGQMQQCCEELEEVNPECRCEAIRQTVQSMRGYQGGEQMQEMMMRKAQQLPQMCGVEPQYCEMRQEWA</sequence>
<evidence type="ECO:0000256" key="1">
    <source>
        <dbReference type="ARBA" id="ARBA00008262"/>
    </source>
</evidence>
<gene>
    <name evidence="4" type="ORF">IFM89_021628</name>
</gene>
<feature type="domain" description="Bifunctional inhibitor/plant lipid transfer protein/seed storage helical" evidence="3">
    <location>
        <begin position="43"/>
        <end position="128"/>
    </location>
</feature>
<dbReference type="GO" id="GO:0045735">
    <property type="term" value="F:nutrient reservoir activity"/>
    <property type="evidence" value="ECO:0007669"/>
    <property type="project" value="InterPro"/>
</dbReference>
<dbReference type="PANTHER" id="PTHR35496">
    <property type="entry name" value="2S SEED STORAGE PROTEIN 1-RELATED"/>
    <property type="match status" value="1"/>
</dbReference>
<keyword evidence="5" id="KW-1185">Reference proteome</keyword>
<dbReference type="Gene3D" id="1.10.110.10">
    <property type="entry name" value="Plant lipid-transfer and hydrophobic proteins"/>
    <property type="match status" value="1"/>
</dbReference>
<dbReference type="OrthoDB" id="1922883at2759"/>
<comment type="similarity">
    <text evidence="1">Belongs to the 2S seed storage albumins family.</text>
</comment>
<dbReference type="EMBL" id="JADFTS010000003">
    <property type="protein sequence ID" value="KAF9615057.1"/>
    <property type="molecule type" value="Genomic_DNA"/>
</dbReference>
<dbReference type="PANTHER" id="PTHR35496:SF4">
    <property type="entry name" value="2S SULFUR-RICH SEED STORAGE PROTEIN 2-LIKE"/>
    <property type="match status" value="1"/>
</dbReference>
<reference evidence="4 5" key="1">
    <citation type="submission" date="2020-10" db="EMBL/GenBank/DDBJ databases">
        <title>The Coptis chinensis genome and diversification of protoberbering-type alkaloids.</title>
        <authorList>
            <person name="Wang B."/>
            <person name="Shu S."/>
            <person name="Song C."/>
            <person name="Liu Y."/>
        </authorList>
    </citation>
    <scope>NUCLEOTIDE SEQUENCE [LARGE SCALE GENOMIC DNA]</scope>
    <source>
        <strain evidence="4">HL-2020</strain>
        <tissue evidence="4">Leaf</tissue>
    </source>
</reference>
<evidence type="ECO:0000256" key="2">
    <source>
        <dbReference type="SAM" id="SignalP"/>
    </source>
</evidence>
<organism evidence="4 5">
    <name type="scientific">Coptis chinensis</name>
    <dbReference type="NCBI Taxonomy" id="261450"/>
    <lineage>
        <taxon>Eukaryota</taxon>
        <taxon>Viridiplantae</taxon>
        <taxon>Streptophyta</taxon>
        <taxon>Embryophyta</taxon>
        <taxon>Tracheophyta</taxon>
        <taxon>Spermatophyta</taxon>
        <taxon>Magnoliopsida</taxon>
        <taxon>Ranunculales</taxon>
        <taxon>Ranunculaceae</taxon>
        <taxon>Coptidoideae</taxon>
        <taxon>Coptis</taxon>
    </lineage>
</organism>
<evidence type="ECO:0000259" key="3">
    <source>
        <dbReference type="SMART" id="SM00499"/>
    </source>
</evidence>
<proteinExistence type="inferred from homology"/>
<dbReference type="Proteomes" id="UP000631114">
    <property type="component" value="Unassembled WGS sequence"/>
</dbReference>
<dbReference type="SMART" id="SM00499">
    <property type="entry name" value="AAI"/>
    <property type="match status" value="1"/>
</dbReference>
<feature type="signal peptide" evidence="2">
    <location>
        <begin position="1"/>
        <end position="20"/>
    </location>
</feature>
<dbReference type="InterPro" id="IPR036312">
    <property type="entry name" value="Bifun_inhib/LTP/seed_sf"/>
</dbReference>
<dbReference type="SUPFAM" id="SSF47699">
    <property type="entry name" value="Bifunctional inhibitor/lipid-transfer protein/seed storage 2S albumin"/>
    <property type="match status" value="1"/>
</dbReference>
<dbReference type="InterPro" id="IPR000617">
    <property type="entry name" value="Napin/2SS/CON"/>
</dbReference>
<keyword evidence="2" id="KW-0732">Signal</keyword>
<dbReference type="Pfam" id="PF00234">
    <property type="entry name" value="Tryp_alpha_amyl"/>
    <property type="match status" value="1"/>
</dbReference>
<dbReference type="AlphaFoldDB" id="A0A835IEQ4"/>
<dbReference type="InterPro" id="IPR016140">
    <property type="entry name" value="Bifunc_inhib/LTP/seed_store"/>
</dbReference>
<accession>A0A835IEQ4</accession>
<name>A0A835IEQ4_9MAGN</name>
<evidence type="ECO:0000313" key="4">
    <source>
        <dbReference type="EMBL" id="KAF9615057.1"/>
    </source>
</evidence>
<protein>
    <recommendedName>
        <fullName evidence="3">Bifunctional inhibitor/plant lipid transfer protein/seed storage helical domain-containing protein</fullName>
    </recommendedName>
</protein>
<evidence type="ECO:0000313" key="5">
    <source>
        <dbReference type="Proteomes" id="UP000631114"/>
    </source>
</evidence>